<reference evidence="1" key="1">
    <citation type="submission" date="2014-11" db="EMBL/GenBank/DDBJ databases">
        <authorList>
            <person name="Amaro Gonzalez C."/>
        </authorList>
    </citation>
    <scope>NUCLEOTIDE SEQUENCE</scope>
</reference>
<dbReference type="AlphaFoldDB" id="A0A0E9QCU6"/>
<reference evidence="1" key="2">
    <citation type="journal article" date="2015" name="Fish Shellfish Immunol.">
        <title>Early steps in the European eel (Anguilla anguilla)-Vibrio vulnificus interaction in the gills: Role of the RtxA13 toxin.</title>
        <authorList>
            <person name="Callol A."/>
            <person name="Pajuelo D."/>
            <person name="Ebbesson L."/>
            <person name="Teles M."/>
            <person name="MacKenzie S."/>
            <person name="Amaro C."/>
        </authorList>
    </citation>
    <scope>NUCLEOTIDE SEQUENCE</scope>
</reference>
<organism evidence="1">
    <name type="scientific">Anguilla anguilla</name>
    <name type="common">European freshwater eel</name>
    <name type="synonym">Muraena anguilla</name>
    <dbReference type="NCBI Taxonomy" id="7936"/>
    <lineage>
        <taxon>Eukaryota</taxon>
        <taxon>Metazoa</taxon>
        <taxon>Chordata</taxon>
        <taxon>Craniata</taxon>
        <taxon>Vertebrata</taxon>
        <taxon>Euteleostomi</taxon>
        <taxon>Actinopterygii</taxon>
        <taxon>Neopterygii</taxon>
        <taxon>Teleostei</taxon>
        <taxon>Anguilliformes</taxon>
        <taxon>Anguillidae</taxon>
        <taxon>Anguilla</taxon>
    </lineage>
</organism>
<name>A0A0E9QCU6_ANGAN</name>
<proteinExistence type="predicted"/>
<evidence type="ECO:0000313" key="1">
    <source>
        <dbReference type="EMBL" id="JAH14145.1"/>
    </source>
</evidence>
<accession>A0A0E9QCU6</accession>
<sequence>MTNIDINIILNESLMCNCSNIPIPLSCHTDYFLFTVICCAFVLDC</sequence>
<protein>
    <submittedName>
        <fullName evidence="1">Uncharacterized protein</fullName>
    </submittedName>
</protein>
<dbReference type="EMBL" id="GBXM01094432">
    <property type="protein sequence ID" value="JAH14145.1"/>
    <property type="molecule type" value="Transcribed_RNA"/>
</dbReference>